<comment type="caution">
    <text evidence="1">The sequence shown here is derived from an EMBL/GenBank/DDBJ whole genome shotgun (WGS) entry which is preliminary data.</text>
</comment>
<sequence>MAFLFKLLSEKKVFGDTTFHDLAQQIASTCLSQGGEDVQANTIISKAYPKKQQILEEIESLLVSLLEYVRSFIRRK</sequence>
<dbReference type="EMBL" id="MLJW01005861">
    <property type="protein sequence ID" value="OIQ67541.1"/>
    <property type="molecule type" value="Genomic_DNA"/>
</dbReference>
<organism evidence="1">
    <name type="scientific">mine drainage metagenome</name>
    <dbReference type="NCBI Taxonomy" id="410659"/>
    <lineage>
        <taxon>unclassified sequences</taxon>
        <taxon>metagenomes</taxon>
        <taxon>ecological metagenomes</taxon>
    </lineage>
</organism>
<protein>
    <submittedName>
        <fullName evidence="1">Uncharacterized protein</fullName>
    </submittedName>
</protein>
<evidence type="ECO:0000313" key="1">
    <source>
        <dbReference type="EMBL" id="OIQ67541.1"/>
    </source>
</evidence>
<proteinExistence type="predicted"/>
<gene>
    <name evidence="1" type="ORF">GALL_508790</name>
</gene>
<reference evidence="1" key="1">
    <citation type="submission" date="2016-10" db="EMBL/GenBank/DDBJ databases">
        <title>Sequence of Gallionella enrichment culture.</title>
        <authorList>
            <person name="Poehlein A."/>
            <person name="Muehling M."/>
            <person name="Daniel R."/>
        </authorList>
    </citation>
    <scope>NUCLEOTIDE SEQUENCE</scope>
</reference>
<name>A0A1J5PVC6_9ZZZZ</name>
<accession>A0A1J5PVC6</accession>
<dbReference type="AlphaFoldDB" id="A0A1J5PVC6"/>